<feature type="domain" description="OmpR/PhoB-type" evidence="6">
    <location>
        <begin position="1"/>
        <end position="98"/>
    </location>
</feature>
<keyword evidence="8" id="KW-1185">Reference proteome</keyword>
<dbReference type="Pfam" id="PF00486">
    <property type="entry name" value="Trans_reg_C"/>
    <property type="match status" value="1"/>
</dbReference>
<evidence type="ECO:0000256" key="2">
    <source>
        <dbReference type="PROSITE-ProRule" id="PRU00169"/>
    </source>
</evidence>
<evidence type="ECO:0000313" key="8">
    <source>
        <dbReference type="Proteomes" id="UP001231109"/>
    </source>
</evidence>
<dbReference type="InterPro" id="IPR001789">
    <property type="entry name" value="Sig_transdc_resp-reg_receiver"/>
</dbReference>
<sequence>MRYEYGQFVIDSSTTTILIDNKQVKCDDRIIHLMQLLAQNYPEHCDTQYLLDTLWPKRVVSISSLTRLVSDSRALFRAQGVEQPIIQTLHGRGYRLAHETANLCRLINQPGQTPVQQPQKNSRRMLFVGTVATLAAILTSGVIHLALSSSGTIKTDVATLKIGEPESTTARILWVDDHPENNTEELAYLRRQNIAVYQAVSSEDALTLLAMYQYKVILTDMGRQGDALAGLRLTQQVRQNGISTPIIIYTIMPSAAQKQIALEHGANAVAVDRTTLYQLLNNIIRPDIP</sequence>
<dbReference type="InterPro" id="IPR001867">
    <property type="entry name" value="OmpR/PhoB-type_DNA-bd"/>
</dbReference>
<accession>A0ABT9HWL7</accession>
<reference evidence="7 8" key="1">
    <citation type="submission" date="2022-11" db="EMBL/GenBank/DDBJ databases">
        <title>Viruses from the air-sea interface of a natural surface slick.</title>
        <authorList>
            <person name="Rahlff J."/>
            <person name="Holmfeldt K."/>
        </authorList>
    </citation>
    <scope>NUCLEOTIDE SEQUENCE [LARGE SCALE GENOMIC DNA]</scope>
    <source>
        <strain evidence="7 8">SMS4</strain>
    </source>
</reference>
<comment type="caution">
    <text evidence="7">The sequence shown here is derived from an EMBL/GenBank/DDBJ whole genome shotgun (WGS) entry which is preliminary data.</text>
</comment>
<gene>
    <name evidence="7" type="ORF">ORJ04_06155</name>
</gene>
<keyword evidence="4" id="KW-1133">Transmembrane helix</keyword>
<dbReference type="SUPFAM" id="SSF52172">
    <property type="entry name" value="CheY-like"/>
    <property type="match status" value="1"/>
</dbReference>
<proteinExistence type="predicted"/>
<keyword evidence="2" id="KW-0597">Phosphoprotein</keyword>
<dbReference type="Proteomes" id="UP001231109">
    <property type="component" value="Unassembled WGS sequence"/>
</dbReference>
<keyword evidence="4" id="KW-0812">Transmembrane</keyword>
<organism evidence="7 8">
    <name type="scientific">Rheinheimera baltica</name>
    <dbReference type="NCBI Taxonomy" id="67576"/>
    <lineage>
        <taxon>Bacteria</taxon>
        <taxon>Pseudomonadati</taxon>
        <taxon>Pseudomonadota</taxon>
        <taxon>Gammaproteobacteria</taxon>
        <taxon>Chromatiales</taxon>
        <taxon>Chromatiaceae</taxon>
        <taxon>Rheinheimera</taxon>
    </lineage>
</organism>
<feature type="domain" description="Response regulatory" evidence="5">
    <location>
        <begin position="171"/>
        <end position="287"/>
    </location>
</feature>
<evidence type="ECO:0000313" key="7">
    <source>
        <dbReference type="EMBL" id="MDP5135530.1"/>
    </source>
</evidence>
<dbReference type="PROSITE" id="PS51755">
    <property type="entry name" value="OMPR_PHOB"/>
    <property type="match status" value="1"/>
</dbReference>
<dbReference type="Gene3D" id="3.40.50.2300">
    <property type="match status" value="1"/>
</dbReference>
<evidence type="ECO:0000259" key="6">
    <source>
        <dbReference type="PROSITE" id="PS51755"/>
    </source>
</evidence>
<protein>
    <submittedName>
        <fullName evidence="7">Response regulator</fullName>
    </submittedName>
</protein>
<dbReference type="EMBL" id="JAPJDZ010000010">
    <property type="protein sequence ID" value="MDP5135530.1"/>
    <property type="molecule type" value="Genomic_DNA"/>
</dbReference>
<evidence type="ECO:0000256" key="4">
    <source>
        <dbReference type="SAM" id="Phobius"/>
    </source>
</evidence>
<dbReference type="RefSeq" id="WP_305974534.1">
    <property type="nucleotide sequence ID" value="NZ_JAPJDZ010000010.1"/>
</dbReference>
<feature type="modified residue" description="4-aspartylphosphate" evidence="2">
    <location>
        <position position="220"/>
    </location>
</feature>
<dbReference type="SUPFAM" id="SSF46894">
    <property type="entry name" value="C-terminal effector domain of the bipartite response regulators"/>
    <property type="match status" value="1"/>
</dbReference>
<dbReference type="Pfam" id="PF00072">
    <property type="entry name" value="Response_reg"/>
    <property type="match status" value="1"/>
</dbReference>
<dbReference type="InterPro" id="IPR011006">
    <property type="entry name" value="CheY-like_superfamily"/>
</dbReference>
<feature type="transmembrane region" description="Helical" evidence="4">
    <location>
        <begin position="126"/>
        <end position="147"/>
    </location>
</feature>
<dbReference type="SMART" id="SM00448">
    <property type="entry name" value="REC"/>
    <property type="match status" value="1"/>
</dbReference>
<dbReference type="InterPro" id="IPR036388">
    <property type="entry name" value="WH-like_DNA-bd_sf"/>
</dbReference>
<evidence type="ECO:0000256" key="1">
    <source>
        <dbReference type="ARBA" id="ARBA00023125"/>
    </source>
</evidence>
<feature type="DNA-binding region" description="OmpR/PhoB-type" evidence="3">
    <location>
        <begin position="1"/>
        <end position="98"/>
    </location>
</feature>
<keyword evidence="4" id="KW-0472">Membrane</keyword>
<evidence type="ECO:0000259" key="5">
    <source>
        <dbReference type="PROSITE" id="PS50110"/>
    </source>
</evidence>
<dbReference type="PROSITE" id="PS50110">
    <property type="entry name" value="RESPONSE_REGULATORY"/>
    <property type="match status" value="1"/>
</dbReference>
<keyword evidence="1 3" id="KW-0238">DNA-binding</keyword>
<dbReference type="InterPro" id="IPR016032">
    <property type="entry name" value="Sig_transdc_resp-reg_C-effctor"/>
</dbReference>
<evidence type="ECO:0000256" key="3">
    <source>
        <dbReference type="PROSITE-ProRule" id="PRU01091"/>
    </source>
</evidence>
<name>A0ABT9HWL7_9GAMM</name>
<dbReference type="Gene3D" id="1.10.10.10">
    <property type="entry name" value="Winged helix-like DNA-binding domain superfamily/Winged helix DNA-binding domain"/>
    <property type="match status" value="1"/>
</dbReference>